<dbReference type="Gene3D" id="1.10.10.1650">
    <property type="match status" value="1"/>
</dbReference>
<evidence type="ECO:0000313" key="5">
    <source>
        <dbReference type="Proteomes" id="UP000294498"/>
    </source>
</evidence>
<dbReference type="RefSeq" id="WP_133990469.1">
    <property type="nucleotide sequence ID" value="NZ_SODV01000001.1"/>
</dbReference>
<dbReference type="Gene3D" id="2.30.30.730">
    <property type="match status" value="1"/>
</dbReference>
<protein>
    <submittedName>
        <fullName evidence="4">Uncharacterized protein</fullName>
    </submittedName>
</protein>
<feature type="domain" description="DUF6852" evidence="3">
    <location>
        <begin position="52"/>
        <end position="117"/>
    </location>
</feature>
<dbReference type="Proteomes" id="UP000294498">
    <property type="component" value="Unassembled WGS sequence"/>
</dbReference>
<evidence type="ECO:0000313" key="4">
    <source>
        <dbReference type="EMBL" id="TDW99618.1"/>
    </source>
</evidence>
<accession>A0A4R8DP63</accession>
<evidence type="ECO:0000259" key="3">
    <source>
        <dbReference type="Pfam" id="PF21186"/>
    </source>
</evidence>
<comment type="caution">
    <text evidence="4">The sequence shown here is derived from an EMBL/GenBank/DDBJ whole genome shotgun (WGS) entry which is preliminary data.</text>
</comment>
<dbReference type="Pfam" id="PF21186">
    <property type="entry name" value="DUF6852"/>
    <property type="match status" value="1"/>
</dbReference>
<dbReference type="AlphaFoldDB" id="A0A4R8DP63"/>
<dbReference type="InterPro" id="IPR041218">
    <property type="entry name" value="DUF5606"/>
</dbReference>
<sequence length="207" mass="22490">MEYNRIIAITGLGGLFELLSSKSDGAIVKSLEDQQTRFVSSRVHNFSHLESIEVYTKRENINLVDLFKAIESSGTTLPPDKDAAAVKAFFVKVYPDLDFERIYNSDMKKMVKWYALLSGNGVELKLSAVEEEDEAEVEAAVVEAPGPEKPKEEAPKKKAAKAAPAEAAASAEAPAEEAPKKKAAKPAAKKSEDAEEAPKKKAAPKKK</sequence>
<keyword evidence="5" id="KW-1185">Reference proteome</keyword>
<proteinExistence type="predicted"/>
<evidence type="ECO:0000259" key="2">
    <source>
        <dbReference type="Pfam" id="PF18347"/>
    </source>
</evidence>
<feature type="domain" description="DUF5606" evidence="2">
    <location>
        <begin position="5"/>
        <end position="49"/>
    </location>
</feature>
<dbReference type="OrthoDB" id="675198at2"/>
<dbReference type="InterPro" id="IPR049281">
    <property type="entry name" value="BVU_3817-like_C_sf"/>
</dbReference>
<feature type="compositionally biased region" description="Low complexity" evidence="1">
    <location>
        <begin position="161"/>
        <end position="173"/>
    </location>
</feature>
<dbReference type="Pfam" id="PF18347">
    <property type="entry name" value="DUF5606"/>
    <property type="match status" value="1"/>
</dbReference>
<evidence type="ECO:0000256" key="1">
    <source>
        <dbReference type="SAM" id="MobiDB-lite"/>
    </source>
</evidence>
<organism evidence="4 5">
    <name type="scientific">Dinghuibacter silviterrae</name>
    <dbReference type="NCBI Taxonomy" id="1539049"/>
    <lineage>
        <taxon>Bacteria</taxon>
        <taxon>Pseudomonadati</taxon>
        <taxon>Bacteroidota</taxon>
        <taxon>Chitinophagia</taxon>
        <taxon>Chitinophagales</taxon>
        <taxon>Chitinophagaceae</taxon>
        <taxon>Dinghuibacter</taxon>
    </lineage>
</organism>
<feature type="compositionally biased region" description="Basic and acidic residues" evidence="1">
    <location>
        <begin position="189"/>
        <end position="199"/>
    </location>
</feature>
<reference evidence="4 5" key="1">
    <citation type="submission" date="2019-03" db="EMBL/GenBank/DDBJ databases">
        <title>Genomic Encyclopedia of Type Strains, Phase IV (KMG-IV): sequencing the most valuable type-strain genomes for metagenomic binning, comparative biology and taxonomic classification.</title>
        <authorList>
            <person name="Goeker M."/>
        </authorList>
    </citation>
    <scope>NUCLEOTIDE SEQUENCE [LARGE SCALE GENOMIC DNA]</scope>
    <source>
        <strain evidence="4 5">DSM 100059</strain>
    </source>
</reference>
<feature type="compositionally biased region" description="Basic and acidic residues" evidence="1">
    <location>
        <begin position="146"/>
        <end position="156"/>
    </location>
</feature>
<dbReference type="InterPro" id="IPR049282">
    <property type="entry name" value="BVU_3817_N_sf"/>
</dbReference>
<name>A0A4R8DP63_9BACT</name>
<dbReference type="InterPro" id="IPR049280">
    <property type="entry name" value="DUF6852"/>
</dbReference>
<feature type="region of interest" description="Disordered" evidence="1">
    <location>
        <begin position="138"/>
        <end position="207"/>
    </location>
</feature>
<dbReference type="EMBL" id="SODV01000001">
    <property type="protein sequence ID" value="TDW99618.1"/>
    <property type="molecule type" value="Genomic_DNA"/>
</dbReference>
<gene>
    <name evidence="4" type="ORF">EDB95_0628</name>
</gene>